<dbReference type="InterPro" id="IPR023753">
    <property type="entry name" value="FAD/NAD-binding_dom"/>
</dbReference>
<dbReference type="GO" id="GO:0050660">
    <property type="term" value="F:flavin adenine dinucleotide binding"/>
    <property type="evidence" value="ECO:0007669"/>
    <property type="project" value="InterPro"/>
</dbReference>
<dbReference type="GO" id="GO:0005777">
    <property type="term" value="C:peroxisome"/>
    <property type="evidence" value="ECO:0007669"/>
    <property type="project" value="EnsemblFungi"/>
</dbReference>
<name>A0A139ARN2_GONPJ</name>
<evidence type="ECO:0000256" key="4">
    <source>
        <dbReference type="ARBA" id="ARBA00022630"/>
    </source>
</evidence>
<keyword evidence="11" id="KW-0520">NAD</keyword>
<dbReference type="GO" id="GO:0005739">
    <property type="term" value="C:mitochondrion"/>
    <property type="evidence" value="ECO:0007669"/>
    <property type="project" value="EnsemblFungi"/>
</dbReference>
<dbReference type="OMA" id="GTCINWG"/>
<dbReference type="GO" id="GO:0045454">
    <property type="term" value="P:cell redox homeostasis"/>
    <property type="evidence" value="ECO:0007669"/>
    <property type="project" value="EnsemblFungi"/>
</dbReference>
<dbReference type="InterPro" id="IPR016156">
    <property type="entry name" value="FAD/NAD-linked_Rdtase_dimer_sf"/>
</dbReference>
<dbReference type="GO" id="GO:0005829">
    <property type="term" value="C:cytosol"/>
    <property type="evidence" value="ECO:0007669"/>
    <property type="project" value="EnsemblFungi"/>
</dbReference>
<comment type="catalytic activity">
    <reaction evidence="14">
        <text>2 glutathione + NADP(+) = glutathione disulfide + NADPH + H(+)</text>
        <dbReference type="Rhea" id="RHEA:11740"/>
        <dbReference type="ChEBI" id="CHEBI:15378"/>
        <dbReference type="ChEBI" id="CHEBI:57783"/>
        <dbReference type="ChEBI" id="CHEBI:57925"/>
        <dbReference type="ChEBI" id="CHEBI:58297"/>
        <dbReference type="ChEBI" id="CHEBI:58349"/>
        <dbReference type="EC" id="1.8.1.7"/>
    </reaction>
</comment>
<dbReference type="AlphaFoldDB" id="A0A139ARN2"/>
<evidence type="ECO:0000256" key="5">
    <source>
        <dbReference type="ARBA" id="ARBA00022827"/>
    </source>
</evidence>
<dbReference type="Gene3D" id="3.30.390.30">
    <property type="match status" value="1"/>
</dbReference>
<feature type="active site" description="Proton acceptor" evidence="10">
    <location>
        <position position="492"/>
    </location>
</feature>
<reference evidence="17 18" key="1">
    <citation type="journal article" date="2015" name="Genome Biol. Evol.">
        <title>Phylogenomic analyses indicate that early fungi evolved digesting cell walls of algal ancestors of land plants.</title>
        <authorList>
            <person name="Chang Y."/>
            <person name="Wang S."/>
            <person name="Sekimoto S."/>
            <person name="Aerts A.L."/>
            <person name="Choi C."/>
            <person name="Clum A."/>
            <person name="LaButti K.M."/>
            <person name="Lindquist E.A."/>
            <person name="Yee Ngan C."/>
            <person name="Ohm R.A."/>
            <person name="Salamov A.A."/>
            <person name="Grigoriev I.V."/>
            <person name="Spatafora J.W."/>
            <person name="Berbee M.L."/>
        </authorList>
    </citation>
    <scope>NUCLEOTIDE SEQUENCE [LARGE SCALE GENOMIC DNA]</scope>
    <source>
        <strain evidence="17 18">JEL478</strain>
    </source>
</reference>
<evidence type="ECO:0000256" key="2">
    <source>
        <dbReference type="ARBA" id="ARBA00012607"/>
    </source>
</evidence>
<feature type="binding site" evidence="11">
    <location>
        <position position="354"/>
    </location>
    <ligand>
        <name>FAD</name>
        <dbReference type="ChEBI" id="CHEBI:57692"/>
    </ligand>
</feature>
<dbReference type="Gene3D" id="3.50.50.60">
    <property type="entry name" value="FAD/NAD(P)-binding domain"/>
    <property type="match status" value="2"/>
</dbReference>
<dbReference type="InterPro" id="IPR036188">
    <property type="entry name" value="FAD/NAD-bd_sf"/>
</dbReference>
<evidence type="ECO:0000256" key="1">
    <source>
        <dbReference type="ARBA" id="ARBA00007532"/>
    </source>
</evidence>
<keyword evidence="11" id="KW-0547">Nucleotide-binding</keyword>
<evidence type="ECO:0000256" key="12">
    <source>
        <dbReference type="PIRSR" id="PIRSR000350-4"/>
    </source>
</evidence>
<dbReference type="STRING" id="1344416.A0A139ARN2"/>
<dbReference type="InterPro" id="IPR006322">
    <property type="entry name" value="Glutathione_Rdtase_euk/bac"/>
</dbReference>
<evidence type="ECO:0000256" key="13">
    <source>
        <dbReference type="RuleBase" id="RU003691"/>
    </source>
</evidence>
<feature type="disulfide bond" description="Redox-active" evidence="12">
    <location>
        <begin position="50"/>
        <end position="55"/>
    </location>
</feature>
<dbReference type="PIRSF" id="PIRSF000350">
    <property type="entry name" value="Mercury_reductase_MerA"/>
    <property type="match status" value="1"/>
</dbReference>
<feature type="domain" description="Pyridine nucleotide-disulphide oxidoreductase dimerisation" evidence="15">
    <location>
        <begin position="392"/>
        <end position="502"/>
    </location>
</feature>
<dbReference type="SUPFAM" id="SSF55424">
    <property type="entry name" value="FAD/NAD-linked reductases, dimerisation (C-terminal) domain"/>
    <property type="match status" value="1"/>
</dbReference>
<dbReference type="InterPro" id="IPR012999">
    <property type="entry name" value="Pyr_OxRdtase_I_AS"/>
</dbReference>
<keyword evidence="4 13" id="KW-0285">Flavoprotein</keyword>
<feature type="binding site" evidence="11">
    <location>
        <begin position="190"/>
        <end position="197"/>
    </location>
    <ligand>
        <name>NAD(+)</name>
        <dbReference type="ChEBI" id="CHEBI:57540"/>
    </ligand>
</feature>
<dbReference type="GO" id="GO:0004362">
    <property type="term" value="F:glutathione-disulfide reductase (NADPH) activity"/>
    <property type="evidence" value="ECO:0007669"/>
    <property type="project" value="UniProtKB-EC"/>
</dbReference>
<comment type="similarity">
    <text evidence="1 13">Belongs to the class-I pyridine nucleotide-disulfide oxidoreductase family.</text>
</comment>
<dbReference type="GO" id="GO:0050661">
    <property type="term" value="F:NADP binding"/>
    <property type="evidence" value="ECO:0007669"/>
    <property type="project" value="InterPro"/>
</dbReference>
<evidence type="ECO:0000256" key="6">
    <source>
        <dbReference type="ARBA" id="ARBA00023002"/>
    </source>
</evidence>
<protein>
    <recommendedName>
        <fullName evidence="3 14">Glutathione reductase</fullName>
        <ecNumber evidence="2 14">1.8.1.7</ecNumber>
    </recommendedName>
</protein>
<keyword evidence="7" id="KW-1015">Disulfide bond</keyword>
<evidence type="ECO:0000256" key="3">
    <source>
        <dbReference type="ARBA" id="ARBA00017111"/>
    </source>
</evidence>
<dbReference type="NCBIfam" id="TIGR01421">
    <property type="entry name" value="gluta_reduc_1"/>
    <property type="match status" value="1"/>
</dbReference>
<evidence type="ECO:0000259" key="16">
    <source>
        <dbReference type="Pfam" id="PF07992"/>
    </source>
</evidence>
<feature type="binding site" evidence="11">
    <location>
        <begin position="154"/>
        <end position="156"/>
    </location>
    <ligand>
        <name>FAD</name>
        <dbReference type="ChEBI" id="CHEBI:57692"/>
    </ligand>
</feature>
<evidence type="ECO:0000256" key="11">
    <source>
        <dbReference type="PIRSR" id="PIRSR000350-3"/>
    </source>
</evidence>
<keyword evidence="8 13" id="KW-0676">Redox-active center</keyword>
<dbReference type="PANTHER" id="PTHR42737:SF2">
    <property type="entry name" value="GLUTATHIONE REDUCTASE"/>
    <property type="match status" value="1"/>
</dbReference>
<dbReference type="InterPro" id="IPR004099">
    <property type="entry name" value="Pyr_nucl-diS_OxRdtase_dimer"/>
</dbReference>
<evidence type="ECO:0000256" key="10">
    <source>
        <dbReference type="PIRSR" id="PIRSR000350-2"/>
    </source>
</evidence>
<dbReference type="OrthoDB" id="5956163at2759"/>
<evidence type="ECO:0000256" key="14">
    <source>
        <dbReference type="RuleBase" id="RU365016"/>
    </source>
</evidence>
<evidence type="ECO:0000256" key="7">
    <source>
        <dbReference type="ARBA" id="ARBA00023157"/>
    </source>
</evidence>
<dbReference type="Pfam" id="PF02852">
    <property type="entry name" value="Pyr_redox_dim"/>
    <property type="match status" value="1"/>
</dbReference>
<evidence type="ECO:0000259" key="15">
    <source>
        <dbReference type="Pfam" id="PF02852"/>
    </source>
</evidence>
<proteinExistence type="inferred from homology"/>
<organism evidence="17 18">
    <name type="scientific">Gonapodya prolifera (strain JEL478)</name>
    <name type="common">Monoblepharis prolifera</name>
    <dbReference type="NCBI Taxonomy" id="1344416"/>
    <lineage>
        <taxon>Eukaryota</taxon>
        <taxon>Fungi</taxon>
        <taxon>Fungi incertae sedis</taxon>
        <taxon>Chytridiomycota</taxon>
        <taxon>Chytridiomycota incertae sedis</taxon>
        <taxon>Monoblepharidomycetes</taxon>
        <taxon>Monoblepharidales</taxon>
        <taxon>Gonapodyaceae</taxon>
        <taxon>Gonapodya</taxon>
    </lineage>
</organism>
<dbReference type="PROSITE" id="PS00076">
    <property type="entry name" value="PYRIDINE_REDOX_1"/>
    <property type="match status" value="1"/>
</dbReference>
<dbReference type="InterPro" id="IPR001100">
    <property type="entry name" value="Pyr_nuc-diS_OxRdtase"/>
</dbReference>
<dbReference type="InterPro" id="IPR046952">
    <property type="entry name" value="GSHR/TRXR-like"/>
</dbReference>
<gene>
    <name evidence="17" type="ORF">M427DRAFT_52847</name>
</gene>
<dbReference type="EC" id="1.8.1.7" evidence="2 14"/>
<dbReference type="GO" id="GO:0005634">
    <property type="term" value="C:nucleus"/>
    <property type="evidence" value="ECO:0007669"/>
    <property type="project" value="EnsemblFungi"/>
</dbReference>
<comment type="function">
    <text evidence="9 14">Catalyzes the reduction of glutathione disulfide (GSSG) to reduced glutathione (GSH). Constitutes the major mechanism to maintain a high GSH:GSSG ratio in the cytosol.</text>
</comment>
<dbReference type="EMBL" id="KQ965738">
    <property type="protein sequence ID" value="KXS19406.1"/>
    <property type="molecule type" value="Genomic_DNA"/>
</dbReference>
<keyword evidence="5 11" id="KW-0274">FAD</keyword>
<dbReference type="PRINTS" id="PR00411">
    <property type="entry name" value="PNDRDTASEI"/>
</dbReference>
<keyword evidence="6 13" id="KW-0560">Oxidoreductase</keyword>
<evidence type="ECO:0000256" key="9">
    <source>
        <dbReference type="ARBA" id="ARBA00056905"/>
    </source>
</evidence>
<dbReference type="Proteomes" id="UP000070544">
    <property type="component" value="Unassembled WGS sequence"/>
</dbReference>
<comment type="cofactor">
    <cofactor evidence="11">
        <name>FAD</name>
        <dbReference type="ChEBI" id="CHEBI:57692"/>
    </cofactor>
    <text evidence="11">Binds 1 FAD per subunit.</text>
</comment>
<dbReference type="FunFam" id="3.30.390.30:FF:000003">
    <property type="entry name" value="Glutathione reductase"/>
    <property type="match status" value="1"/>
</dbReference>
<dbReference type="SUPFAM" id="SSF51905">
    <property type="entry name" value="FAD/NAD(P)-binding domain"/>
    <property type="match status" value="1"/>
</dbReference>
<dbReference type="PANTHER" id="PTHR42737">
    <property type="entry name" value="GLUTATHIONE REDUCTASE"/>
    <property type="match status" value="1"/>
</dbReference>
<keyword evidence="14" id="KW-0963">Cytoplasm</keyword>
<evidence type="ECO:0000313" key="18">
    <source>
        <dbReference type="Proteomes" id="UP000070544"/>
    </source>
</evidence>
<dbReference type="Pfam" id="PF07992">
    <property type="entry name" value="Pyr_redox_2"/>
    <property type="match status" value="1"/>
</dbReference>
<keyword evidence="14" id="KW-0521">NADP</keyword>
<dbReference type="GO" id="GO:0006749">
    <property type="term" value="P:glutathione metabolic process"/>
    <property type="evidence" value="ECO:0007669"/>
    <property type="project" value="EnsemblFungi"/>
</dbReference>
<evidence type="ECO:0000313" key="17">
    <source>
        <dbReference type="EMBL" id="KXS19406.1"/>
    </source>
</evidence>
<accession>A0A139ARN2</accession>
<comment type="subcellular location">
    <subcellularLocation>
        <location evidence="14">Cytoplasm</location>
    </subcellularLocation>
</comment>
<dbReference type="GO" id="GO:0034599">
    <property type="term" value="P:cellular response to oxidative stress"/>
    <property type="evidence" value="ECO:0007669"/>
    <property type="project" value="EnsemblFungi"/>
</dbReference>
<keyword evidence="18" id="KW-1185">Reference proteome</keyword>
<feature type="binding site" evidence="11">
    <location>
        <position position="313"/>
    </location>
    <ligand>
        <name>NAD(+)</name>
        <dbReference type="ChEBI" id="CHEBI:57540"/>
    </ligand>
</feature>
<feature type="domain" description="FAD/NAD(P)-binding" evidence="16">
    <location>
        <begin position="13"/>
        <end position="369"/>
    </location>
</feature>
<sequence>MAPIPQTGTSKHYDFLVIGGGSGGIASSRRAASYGAKVAIIEKARWGGTCVNVGCVPKKVMWNFNEILEAVHDAERYGLNVGNIDMQKQFSLKTLKEKRDAYIVRLNGIYEINLTKQAIEQYKGTATFVDDTGKRVCIEETGEEITADKVLIATGSKPEFPADVIGAELGVSSDGFFDLVDVPKKVGVVGGGYIGVELSRVLLELGAEVTLFVRGADPLRNFDDIIYSTLHSEYSNRGLRIVCCSHIKSLVDKGKDGKKELELTYEQKSNTADARKDANGHIPHVHISNPSDPGVAAETFVEPGYDLWIWATGRTANTEGLGLDRIGVELKPDGFVKVDEYQNTTKDGVYAVGDIIGVAMLTPVAIAAGRRLADRLFGGPSFAKAKLDYSNIPTVVFSHPPIGTVGLTEKEAVQKFGRGNVKAYTSRFTNMYYAFSERKPPSAFKLVVAGPDEKVVGAHMIGKGADEMTQGFAVAVKMGATKEQLDSTIAIHPTASEEMVLMR</sequence>
<evidence type="ECO:0000256" key="8">
    <source>
        <dbReference type="ARBA" id="ARBA00023284"/>
    </source>
</evidence>
<dbReference type="PRINTS" id="PR00368">
    <property type="entry name" value="FADPNR"/>
</dbReference>
<feature type="binding site" evidence="11">
    <location>
        <position position="59"/>
    </location>
    <ligand>
        <name>FAD</name>
        <dbReference type="ChEBI" id="CHEBI:57692"/>
    </ligand>
</feature>